<protein>
    <submittedName>
        <fullName evidence="1">Uncharacterized protein</fullName>
    </submittedName>
</protein>
<gene>
    <name evidence="1" type="ORF">CJO77_18590</name>
</gene>
<reference evidence="1 2" key="1">
    <citation type="submission" date="2017-08" db="EMBL/GenBank/DDBJ databases">
        <title>Genome sequences of Ralstonia solanacearum Species Complex (RSSC) isolated from Potato bacterial wilts in Korea.</title>
        <authorList>
            <person name="Cho H."/>
            <person name="Song E.-S."/>
            <person name="Lee Y.K."/>
            <person name="Lee S."/>
            <person name="Lee S.-W."/>
            <person name="Jo A."/>
            <person name="Kim J.-G."/>
            <person name="Hwang I."/>
        </authorList>
    </citation>
    <scope>NUCLEOTIDE SEQUENCE [LARGE SCALE GENOMIC DNA]</scope>
    <source>
        <strain evidence="1 2">T98</strain>
        <plasmid evidence="1 2">unnamed</plasmid>
    </source>
</reference>
<proteinExistence type="predicted"/>
<sequence length="61" mass="6931">MNWFVAAMQSRIGVRTNYRDGPVFRLSSIVVDAAGNKGTFVPVSKVDAMIGRRTRFLFLYF</sequence>
<dbReference type="Proteomes" id="UP000261758">
    <property type="component" value="Plasmid unnamed"/>
</dbReference>
<keyword evidence="1" id="KW-0614">Plasmid</keyword>
<dbReference type="AlphaFoldDB" id="A0AAD0WIV3"/>
<evidence type="ECO:0000313" key="2">
    <source>
        <dbReference type="Proteomes" id="UP000261758"/>
    </source>
</evidence>
<geneLocation type="plasmid" evidence="1 2">
    <name>unnamed</name>
</geneLocation>
<organism evidence="1 2">
    <name type="scientific">Ralstonia solanacearum</name>
    <name type="common">Pseudomonas solanacearum</name>
    <dbReference type="NCBI Taxonomy" id="305"/>
    <lineage>
        <taxon>Bacteria</taxon>
        <taxon>Pseudomonadati</taxon>
        <taxon>Pseudomonadota</taxon>
        <taxon>Betaproteobacteria</taxon>
        <taxon>Burkholderiales</taxon>
        <taxon>Burkholderiaceae</taxon>
        <taxon>Ralstonia</taxon>
        <taxon>Ralstonia solanacearum species complex</taxon>
    </lineage>
</organism>
<evidence type="ECO:0000313" key="1">
    <source>
        <dbReference type="EMBL" id="AXV83597.1"/>
    </source>
</evidence>
<dbReference type="EMBL" id="CP022760">
    <property type="protein sequence ID" value="AXV83597.1"/>
    <property type="molecule type" value="Genomic_DNA"/>
</dbReference>
<name>A0AAD0WIV3_RALSL</name>
<accession>A0AAD0WIV3</accession>